<dbReference type="AlphaFoldDB" id="A0A084Q7U7"/>
<evidence type="ECO:0000313" key="2">
    <source>
        <dbReference type="Proteomes" id="UP000028524"/>
    </source>
</evidence>
<gene>
    <name evidence="1" type="ORF">S40285_10684</name>
</gene>
<dbReference type="Proteomes" id="UP000028524">
    <property type="component" value="Unassembled WGS sequence"/>
</dbReference>
<proteinExistence type="predicted"/>
<dbReference type="EMBL" id="KL661943">
    <property type="protein sequence ID" value="KFA60032.1"/>
    <property type="molecule type" value="Genomic_DNA"/>
</dbReference>
<accession>A0A084Q7U7</accession>
<dbReference type="HOGENOM" id="CLU_3015726_0_0_1"/>
<dbReference type="InParanoid" id="A0A084Q7U7"/>
<organism evidence="1 2">
    <name type="scientific">Stachybotrys chlorohalonatus (strain IBT 40285)</name>
    <dbReference type="NCBI Taxonomy" id="1283841"/>
    <lineage>
        <taxon>Eukaryota</taxon>
        <taxon>Fungi</taxon>
        <taxon>Dikarya</taxon>
        <taxon>Ascomycota</taxon>
        <taxon>Pezizomycotina</taxon>
        <taxon>Sordariomycetes</taxon>
        <taxon>Hypocreomycetidae</taxon>
        <taxon>Hypocreales</taxon>
        <taxon>Stachybotryaceae</taxon>
        <taxon>Stachybotrys</taxon>
    </lineage>
</organism>
<keyword evidence="2" id="KW-1185">Reference proteome</keyword>
<name>A0A084Q7U7_STAC4</name>
<protein>
    <submittedName>
        <fullName evidence="1">Uncharacterized protein</fullName>
    </submittedName>
</protein>
<evidence type="ECO:0000313" key="1">
    <source>
        <dbReference type="EMBL" id="KFA60032.1"/>
    </source>
</evidence>
<sequence length="56" mass="6411">MVEVILPMRSVQHWPADILPSSPRALRRYVVLHRMPLDRPSPVSMAYQSGGPQLSW</sequence>
<reference evidence="1 2" key="1">
    <citation type="journal article" date="2014" name="BMC Genomics">
        <title>Comparative genome sequencing reveals chemotype-specific gene clusters in the toxigenic black mold Stachybotrys.</title>
        <authorList>
            <person name="Semeiks J."/>
            <person name="Borek D."/>
            <person name="Otwinowski Z."/>
            <person name="Grishin N.V."/>
        </authorList>
    </citation>
    <scope>NUCLEOTIDE SEQUENCE [LARGE SCALE GENOMIC DNA]</scope>
    <source>
        <strain evidence="1 2">IBT 40285</strain>
    </source>
</reference>